<dbReference type="GeneID" id="35606478"/>
<dbReference type="Gene3D" id="3.20.20.80">
    <property type="entry name" value="Glycosidases"/>
    <property type="match status" value="1"/>
</dbReference>
<dbReference type="STRING" id="112498.A0A2D3V8G2"/>
<keyword evidence="8 9" id="KW-0326">Glycosidase</keyword>
<keyword evidence="5" id="KW-0964">Secreted</keyword>
<dbReference type="Pfam" id="PF00150">
    <property type="entry name" value="Cellulase"/>
    <property type="match status" value="1"/>
</dbReference>
<dbReference type="EMBL" id="FJUY01000031">
    <property type="protein sequence ID" value="CZT25791.1"/>
    <property type="molecule type" value="Genomic_DNA"/>
</dbReference>
<evidence type="ECO:0000256" key="9">
    <source>
        <dbReference type="RuleBase" id="RU361153"/>
    </source>
</evidence>
<evidence type="ECO:0000256" key="1">
    <source>
        <dbReference type="ARBA" id="ARBA00001678"/>
    </source>
</evidence>
<keyword evidence="13" id="KW-1185">Reference proteome</keyword>
<dbReference type="AlphaFoldDB" id="A0A2D3V8G2"/>
<organism evidence="12 13">
    <name type="scientific">Ramularia collo-cygni</name>
    <dbReference type="NCBI Taxonomy" id="112498"/>
    <lineage>
        <taxon>Eukaryota</taxon>
        <taxon>Fungi</taxon>
        <taxon>Dikarya</taxon>
        <taxon>Ascomycota</taxon>
        <taxon>Pezizomycotina</taxon>
        <taxon>Dothideomycetes</taxon>
        <taxon>Dothideomycetidae</taxon>
        <taxon>Mycosphaerellales</taxon>
        <taxon>Mycosphaerellaceae</taxon>
        <taxon>Ramularia</taxon>
    </lineage>
</organism>
<dbReference type="GO" id="GO:0046355">
    <property type="term" value="P:mannan catabolic process"/>
    <property type="evidence" value="ECO:0007669"/>
    <property type="project" value="UniProtKB-ARBA"/>
</dbReference>
<dbReference type="EC" id="3.2.1.78" evidence="4"/>
<evidence type="ECO:0000259" key="11">
    <source>
        <dbReference type="Pfam" id="PF00150"/>
    </source>
</evidence>
<evidence type="ECO:0000256" key="6">
    <source>
        <dbReference type="ARBA" id="ARBA00022729"/>
    </source>
</evidence>
<dbReference type="SUPFAM" id="SSF51445">
    <property type="entry name" value="(Trans)glycosidases"/>
    <property type="match status" value="1"/>
</dbReference>
<evidence type="ECO:0000256" key="3">
    <source>
        <dbReference type="ARBA" id="ARBA00005641"/>
    </source>
</evidence>
<comment type="subcellular location">
    <subcellularLocation>
        <location evidence="2">Secreted</location>
    </subcellularLocation>
</comment>
<evidence type="ECO:0000256" key="2">
    <source>
        <dbReference type="ARBA" id="ARBA00004613"/>
    </source>
</evidence>
<reference evidence="12 13" key="1">
    <citation type="submission" date="2016-03" db="EMBL/GenBank/DDBJ databases">
        <authorList>
            <person name="Ploux O."/>
        </authorList>
    </citation>
    <scope>NUCLEOTIDE SEQUENCE [LARGE SCALE GENOMIC DNA]</scope>
    <source>
        <strain evidence="12 13">URUG2</strain>
    </source>
</reference>
<dbReference type="Proteomes" id="UP000225277">
    <property type="component" value="Unassembled WGS sequence"/>
</dbReference>
<evidence type="ECO:0000256" key="8">
    <source>
        <dbReference type="ARBA" id="ARBA00023295"/>
    </source>
</evidence>
<dbReference type="OrthoDB" id="428177at2759"/>
<sequence>MKGLLTSACIALATCVSSALGSVSWTGANLYYLQGMSDADADAYISKLSDFGAKVVRLWVNGQSKGCQKGSNIVRDIPQLETTLGQYNQVTLDELDRVLVKLAAKNIKAIISPHDSNSLIGDYRKDVYYARWGAGYFYEQQDAFTAYDNRLTYILNYKGKYSGKVWKSWPQAIVSFNLQNEPMTPGPSNCKNGDPYGWACGRARKLRSLLGSNTNTLVSTGGLGGDISHSCTFLPAVTQCDAVDAISIHRYASVPGRWSDSLSGWINQSNGKKVYIEEWGIDSTKYDQKSAFVSEVNNMNSVGLPSMYWQILPPATSSCGYSPNQDSGDPFGIFYNSGTNFAGPMKGATGVQAAQDWSGSVY</sequence>
<evidence type="ECO:0000256" key="10">
    <source>
        <dbReference type="SAM" id="SignalP"/>
    </source>
</evidence>
<dbReference type="PANTHER" id="PTHR31451">
    <property type="match status" value="1"/>
</dbReference>
<dbReference type="InterPro" id="IPR001547">
    <property type="entry name" value="Glyco_hydro_5"/>
</dbReference>
<feature type="signal peptide" evidence="10">
    <location>
        <begin position="1"/>
        <end position="21"/>
    </location>
</feature>
<dbReference type="GO" id="GO:0005576">
    <property type="term" value="C:extracellular region"/>
    <property type="evidence" value="ECO:0007669"/>
    <property type="project" value="UniProtKB-SubCell"/>
</dbReference>
<evidence type="ECO:0000256" key="5">
    <source>
        <dbReference type="ARBA" id="ARBA00022525"/>
    </source>
</evidence>
<comment type="catalytic activity">
    <reaction evidence="1">
        <text>Random hydrolysis of (1-&gt;4)-beta-D-mannosidic linkages in mannans, galactomannans and glucomannans.</text>
        <dbReference type="EC" id="3.2.1.78"/>
    </reaction>
</comment>
<dbReference type="PANTHER" id="PTHR31451:SF39">
    <property type="entry name" value="MANNAN ENDO-1,4-BETA-MANNOSIDASE 1"/>
    <property type="match status" value="1"/>
</dbReference>
<evidence type="ECO:0000313" key="13">
    <source>
        <dbReference type="Proteomes" id="UP000225277"/>
    </source>
</evidence>
<dbReference type="RefSeq" id="XP_023632449.1">
    <property type="nucleotide sequence ID" value="XM_023776681.1"/>
</dbReference>
<keyword evidence="6 10" id="KW-0732">Signal</keyword>
<dbReference type="InterPro" id="IPR045053">
    <property type="entry name" value="MAN-like"/>
</dbReference>
<feature type="chain" id="PRO_5013635850" description="mannan endo-1,4-beta-mannosidase" evidence="10">
    <location>
        <begin position="22"/>
        <end position="362"/>
    </location>
</feature>
<keyword evidence="7 9" id="KW-0378">Hydrolase</keyword>
<feature type="domain" description="Glycoside hydrolase family 5" evidence="11">
    <location>
        <begin position="24"/>
        <end position="311"/>
    </location>
</feature>
<evidence type="ECO:0000256" key="4">
    <source>
        <dbReference type="ARBA" id="ARBA00012706"/>
    </source>
</evidence>
<dbReference type="InterPro" id="IPR017853">
    <property type="entry name" value="GH"/>
</dbReference>
<accession>A0A2D3V8G2</accession>
<evidence type="ECO:0000313" key="12">
    <source>
        <dbReference type="EMBL" id="CZT25791.1"/>
    </source>
</evidence>
<comment type="similarity">
    <text evidence="3 9">Belongs to the glycosyl hydrolase 5 (cellulase A) family.</text>
</comment>
<dbReference type="GO" id="GO:0016985">
    <property type="term" value="F:mannan endo-1,4-beta-mannosidase activity"/>
    <property type="evidence" value="ECO:0007669"/>
    <property type="project" value="UniProtKB-EC"/>
</dbReference>
<proteinExistence type="inferred from homology"/>
<gene>
    <name evidence="12" type="ORF">RCC_11460</name>
</gene>
<protein>
    <recommendedName>
        <fullName evidence="4">mannan endo-1,4-beta-mannosidase</fullName>
        <ecNumber evidence="4">3.2.1.78</ecNumber>
    </recommendedName>
</protein>
<evidence type="ECO:0000256" key="7">
    <source>
        <dbReference type="ARBA" id="ARBA00022801"/>
    </source>
</evidence>
<name>A0A2D3V8G2_9PEZI</name>